<keyword evidence="5" id="KW-0769">Symport</keyword>
<feature type="transmembrane region" description="Helical" evidence="9">
    <location>
        <begin position="64"/>
        <end position="81"/>
    </location>
</feature>
<feature type="binding site" evidence="8">
    <location>
        <position position="14"/>
    </location>
    <ligand>
        <name>Na(+)</name>
        <dbReference type="ChEBI" id="CHEBI:29101"/>
        <label>1</label>
    </ligand>
</feature>
<dbReference type="AlphaFoldDB" id="A0A0K2UG62"/>
<comment type="similarity">
    <text evidence="2">Belongs to the sodium:neurotransmitter symporter (SNF) (TC 2.A.22) family.</text>
</comment>
<dbReference type="GO" id="GO:0046872">
    <property type="term" value="F:metal ion binding"/>
    <property type="evidence" value="ECO:0007669"/>
    <property type="project" value="UniProtKB-KW"/>
</dbReference>
<evidence type="ECO:0000256" key="1">
    <source>
        <dbReference type="ARBA" id="ARBA00004141"/>
    </source>
</evidence>
<feature type="transmembrane region" description="Helical" evidence="9">
    <location>
        <begin position="110"/>
        <end position="134"/>
    </location>
</feature>
<evidence type="ECO:0000256" key="5">
    <source>
        <dbReference type="ARBA" id="ARBA00022847"/>
    </source>
</evidence>
<reference evidence="10" key="1">
    <citation type="submission" date="2014-05" db="EMBL/GenBank/DDBJ databases">
        <authorList>
            <person name="Chronopoulou M."/>
        </authorList>
    </citation>
    <scope>NUCLEOTIDE SEQUENCE</scope>
    <source>
        <tissue evidence="10">Whole organism</tissue>
    </source>
</reference>
<dbReference type="PROSITE" id="PS50267">
    <property type="entry name" value="NA_NEUROTRAN_SYMP_3"/>
    <property type="match status" value="1"/>
</dbReference>
<evidence type="ECO:0000256" key="6">
    <source>
        <dbReference type="ARBA" id="ARBA00022989"/>
    </source>
</evidence>
<proteinExistence type="inferred from homology"/>
<keyword evidence="7 9" id="KW-0472">Membrane</keyword>
<dbReference type="GO" id="GO:0035725">
    <property type="term" value="P:sodium ion transmembrane transport"/>
    <property type="evidence" value="ECO:0007669"/>
    <property type="project" value="TreeGrafter"/>
</dbReference>
<evidence type="ECO:0000256" key="4">
    <source>
        <dbReference type="ARBA" id="ARBA00022692"/>
    </source>
</evidence>
<dbReference type="PRINTS" id="PR00176">
    <property type="entry name" value="NANEUSMPORT"/>
</dbReference>
<evidence type="ECO:0000256" key="9">
    <source>
        <dbReference type="SAM" id="Phobius"/>
    </source>
</evidence>
<keyword evidence="3" id="KW-0813">Transport</keyword>
<feature type="binding site" evidence="8">
    <location>
        <position position="82"/>
    </location>
    <ligand>
        <name>Na(+)</name>
        <dbReference type="ChEBI" id="CHEBI:29101"/>
        <label>1</label>
    </ligand>
</feature>
<dbReference type="InterPro" id="IPR000175">
    <property type="entry name" value="Na/ntran_symport"/>
</dbReference>
<dbReference type="PANTHER" id="PTHR11616:SF254">
    <property type="entry name" value="TRANSPORTER"/>
    <property type="match status" value="1"/>
</dbReference>
<evidence type="ECO:0000256" key="8">
    <source>
        <dbReference type="PIRSR" id="PIRSR600175-1"/>
    </source>
</evidence>
<evidence type="ECO:0000256" key="7">
    <source>
        <dbReference type="ARBA" id="ARBA00023136"/>
    </source>
</evidence>
<dbReference type="PANTHER" id="PTHR11616">
    <property type="entry name" value="SODIUM/CHLORIDE DEPENDENT TRANSPORTER"/>
    <property type="match status" value="1"/>
</dbReference>
<feature type="binding site" evidence="8">
    <location>
        <position position="79"/>
    </location>
    <ligand>
        <name>Na(+)</name>
        <dbReference type="ChEBI" id="CHEBI:29101"/>
        <label>1</label>
    </ligand>
</feature>
<accession>A0A0K2UG62</accession>
<dbReference type="GO" id="GO:0015293">
    <property type="term" value="F:symporter activity"/>
    <property type="evidence" value="ECO:0007669"/>
    <property type="project" value="UniProtKB-KW"/>
</dbReference>
<sequence>MASFRDAFITCVINTATCLMAGVLVFSILGYMAHLYGTTVDQVAASGPGLVFITYPELVLNLPISYFWAIIFFSMLLVLGIDTEFCSVESLITGIVDNWSTQLLPHRNKVAMGVCVCLFFLGLPMVTEVSYSLLYVNFVQ</sequence>
<dbReference type="GO" id="GO:0006865">
    <property type="term" value="P:amino acid transport"/>
    <property type="evidence" value="ECO:0007669"/>
    <property type="project" value="TreeGrafter"/>
</dbReference>
<organism evidence="10">
    <name type="scientific">Lepeophtheirus salmonis</name>
    <name type="common">Salmon louse</name>
    <name type="synonym">Caligus salmonis</name>
    <dbReference type="NCBI Taxonomy" id="72036"/>
    <lineage>
        <taxon>Eukaryota</taxon>
        <taxon>Metazoa</taxon>
        <taxon>Ecdysozoa</taxon>
        <taxon>Arthropoda</taxon>
        <taxon>Crustacea</taxon>
        <taxon>Multicrustacea</taxon>
        <taxon>Hexanauplia</taxon>
        <taxon>Copepoda</taxon>
        <taxon>Siphonostomatoida</taxon>
        <taxon>Caligidae</taxon>
        <taxon>Lepeophtheirus</taxon>
    </lineage>
</organism>
<protein>
    <submittedName>
        <fullName evidence="10">Uncharacterized protein</fullName>
    </submittedName>
</protein>
<keyword evidence="6 9" id="KW-1133">Transmembrane helix</keyword>
<dbReference type="GO" id="GO:0005886">
    <property type="term" value="C:plasma membrane"/>
    <property type="evidence" value="ECO:0007669"/>
    <property type="project" value="TreeGrafter"/>
</dbReference>
<keyword evidence="4 9" id="KW-0812">Transmembrane</keyword>
<keyword evidence="8" id="KW-0915">Sodium</keyword>
<keyword evidence="8" id="KW-0479">Metal-binding</keyword>
<evidence type="ECO:0000313" key="10">
    <source>
        <dbReference type="EMBL" id="CDW37214.1"/>
    </source>
</evidence>
<dbReference type="InterPro" id="IPR037272">
    <property type="entry name" value="SNS_sf"/>
</dbReference>
<comment type="subcellular location">
    <subcellularLocation>
        <location evidence="1">Membrane</location>
        <topology evidence="1">Multi-pass membrane protein</topology>
    </subcellularLocation>
</comment>
<dbReference type="SUPFAM" id="SSF161070">
    <property type="entry name" value="SNF-like"/>
    <property type="match status" value="1"/>
</dbReference>
<dbReference type="EMBL" id="HACA01019853">
    <property type="protein sequence ID" value="CDW37214.1"/>
    <property type="molecule type" value="Transcribed_RNA"/>
</dbReference>
<evidence type="ECO:0000256" key="2">
    <source>
        <dbReference type="ARBA" id="ARBA00006459"/>
    </source>
</evidence>
<name>A0A0K2UG62_LEPSM</name>
<dbReference type="Pfam" id="PF00209">
    <property type="entry name" value="SNF"/>
    <property type="match status" value="1"/>
</dbReference>
<evidence type="ECO:0000256" key="3">
    <source>
        <dbReference type="ARBA" id="ARBA00022448"/>
    </source>
</evidence>
<feature type="transmembrane region" description="Helical" evidence="9">
    <location>
        <begin position="7"/>
        <end position="33"/>
    </location>
</feature>